<dbReference type="InterPro" id="IPR011014">
    <property type="entry name" value="MscS_channel_TM-2"/>
</dbReference>
<evidence type="ECO:0000256" key="3">
    <source>
        <dbReference type="ARBA" id="ARBA00008017"/>
    </source>
</evidence>
<gene>
    <name evidence="10" type="ordered locus">AXY_06100</name>
</gene>
<keyword evidence="4" id="KW-1003">Cell membrane</keyword>
<feature type="transmembrane region" description="Helical" evidence="8">
    <location>
        <begin position="62"/>
        <end position="81"/>
    </location>
</feature>
<feature type="transmembrane region" description="Helical" evidence="8">
    <location>
        <begin position="20"/>
        <end position="41"/>
    </location>
</feature>
<comment type="subcellular location">
    <subcellularLocation>
        <location evidence="2">Cell membrane</location>
    </subcellularLocation>
    <subcellularLocation>
        <location evidence="1">Membrane</location>
        <topology evidence="1">Multi-pass membrane protein</topology>
    </subcellularLocation>
</comment>
<dbReference type="Proteomes" id="UP000006294">
    <property type="component" value="Chromosome"/>
</dbReference>
<dbReference type="PANTHER" id="PTHR30460:SF1">
    <property type="entry name" value="MECHANOSENSITIVE ION CHANNEL"/>
    <property type="match status" value="1"/>
</dbReference>
<sequence>MDLSWEQFYQTILLIFESRIAKVIIGGLIILIFMLFFQRIVRSIFSKGRLLDANESNTMISLLNSIIKYVALIGFIFYFLHVFGIKIGSMLAGAGVLGIIIGFGAQSLVQDLLGGLFIVYEKQLKTGDYVIVNDVHSGTVEAIGFRILKIRKWSGALLSINNGQVQTIENFNEGRMRIIEKITTSFEQDPQETELVIEQICSALNRELGEHLLKDLSGEPIEPFKYIGMASTNEDYRGFSFYIVGLCQDATYWQTARDTRGIIAKYLYKHNIKMPEQHVLTRERKDH</sequence>
<keyword evidence="7 8" id="KW-0472">Membrane</keyword>
<evidence type="ECO:0000256" key="2">
    <source>
        <dbReference type="ARBA" id="ARBA00004236"/>
    </source>
</evidence>
<evidence type="ECO:0000256" key="8">
    <source>
        <dbReference type="SAM" id="Phobius"/>
    </source>
</evidence>
<evidence type="ECO:0000259" key="9">
    <source>
        <dbReference type="Pfam" id="PF00924"/>
    </source>
</evidence>
<evidence type="ECO:0000256" key="7">
    <source>
        <dbReference type="ARBA" id="ARBA00023136"/>
    </source>
</evidence>
<dbReference type="GO" id="GO:0005886">
    <property type="term" value="C:plasma membrane"/>
    <property type="evidence" value="ECO:0007669"/>
    <property type="project" value="UniProtKB-SubCell"/>
</dbReference>
<feature type="domain" description="Mechanosensitive ion channel MscS" evidence="9">
    <location>
        <begin position="108"/>
        <end position="172"/>
    </location>
</feature>
<reference evidence="10 11" key="1">
    <citation type="submission" date="2011-01" db="EMBL/GenBank/DDBJ databases">
        <title>Whole genome sequence of Amphibacillus xylinus NBRC 15112.</title>
        <authorList>
            <person name="Nakazawa H."/>
            <person name="Katano Y."/>
            <person name="Nakamura S."/>
            <person name="Sasagawa M."/>
            <person name="Fukada J."/>
            <person name="Arai T."/>
            <person name="Sasakura N."/>
            <person name="Mochizuki D."/>
            <person name="Hosoyama A."/>
            <person name="Harada K."/>
            <person name="Horikawa H."/>
            <person name="Kato Y."/>
            <person name="Harada T."/>
            <person name="Sasaki K."/>
            <person name="Sekiguchi M."/>
            <person name="Hodoyama M."/>
            <person name="Nishiko R."/>
            <person name="Narita H."/>
            <person name="Hanamaki A."/>
            <person name="Hata C."/>
            <person name="Konno Y."/>
            <person name="Niimura Y."/>
            <person name="Yamazaki S."/>
            <person name="Fujita N."/>
        </authorList>
    </citation>
    <scope>NUCLEOTIDE SEQUENCE [LARGE SCALE GENOMIC DNA]</scope>
    <source>
        <strain evidence="11">ATCC 51415 / DSM 6626 / JCM 7361 / LMG 17667 / NBRC 15112 / Ep01</strain>
    </source>
</reference>
<dbReference type="InterPro" id="IPR006685">
    <property type="entry name" value="MscS_channel_2nd"/>
</dbReference>
<dbReference type="Gene3D" id="1.10.287.1260">
    <property type="match status" value="1"/>
</dbReference>
<evidence type="ECO:0000256" key="6">
    <source>
        <dbReference type="ARBA" id="ARBA00022989"/>
    </source>
</evidence>
<evidence type="ECO:0000313" key="11">
    <source>
        <dbReference type="Proteomes" id="UP000006294"/>
    </source>
</evidence>
<evidence type="ECO:0000256" key="4">
    <source>
        <dbReference type="ARBA" id="ARBA00022475"/>
    </source>
</evidence>
<feature type="transmembrane region" description="Helical" evidence="8">
    <location>
        <begin position="87"/>
        <end position="109"/>
    </location>
</feature>
<dbReference type="HOGENOM" id="CLU_037945_8_2_9"/>
<dbReference type="InterPro" id="IPR023408">
    <property type="entry name" value="MscS_beta-dom_sf"/>
</dbReference>
<dbReference type="InterPro" id="IPR045276">
    <property type="entry name" value="YbiO_bact"/>
</dbReference>
<dbReference type="SUPFAM" id="SSF82861">
    <property type="entry name" value="Mechanosensitive channel protein MscS (YggB), transmembrane region"/>
    <property type="match status" value="1"/>
</dbReference>
<dbReference type="Gene3D" id="3.30.70.100">
    <property type="match status" value="1"/>
</dbReference>
<dbReference type="SUPFAM" id="SSF50182">
    <property type="entry name" value="Sm-like ribonucleoproteins"/>
    <property type="match status" value="1"/>
</dbReference>
<dbReference type="Gene3D" id="2.30.30.60">
    <property type="match status" value="1"/>
</dbReference>
<proteinExistence type="inferred from homology"/>
<accession>K0J0S6</accession>
<dbReference type="KEGG" id="axl:AXY_06100"/>
<keyword evidence="11" id="KW-1185">Reference proteome</keyword>
<name>K0J0S6_AMPXN</name>
<dbReference type="eggNOG" id="COG0668">
    <property type="taxonomic scope" value="Bacteria"/>
</dbReference>
<keyword evidence="6 8" id="KW-1133">Transmembrane helix</keyword>
<dbReference type="PANTHER" id="PTHR30460">
    <property type="entry name" value="MODERATE CONDUCTANCE MECHANOSENSITIVE CHANNEL YBIO"/>
    <property type="match status" value="1"/>
</dbReference>
<evidence type="ECO:0000256" key="1">
    <source>
        <dbReference type="ARBA" id="ARBA00004141"/>
    </source>
</evidence>
<comment type="similarity">
    <text evidence="3">Belongs to the MscS (TC 1.A.23) family.</text>
</comment>
<protein>
    <submittedName>
        <fullName evidence="10">Putative MscS family transporter</fullName>
    </submittedName>
</protein>
<dbReference type="PATRIC" id="fig|698758.3.peg.612"/>
<keyword evidence="5 8" id="KW-0812">Transmembrane</keyword>
<dbReference type="GO" id="GO:0008381">
    <property type="term" value="F:mechanosensitive monoatomic ion channel activity"/>
    <property type="evidence" value="ECO:0007669"/>
    <property type="project" value="InterPro"/>
</dbReference>
<dbReference type="AlphaFoldDB" id="K0J0S6"/>
<evidence type="ECO:0000313" key="10">
    <source>
        <dbReference type="EMBL" id="BAM46742.1"/>
    </source>
</evidence>
<dbReference type="OrthoDB" id="9809206at2"/>
<evidence type="ECO:0000256" key="5">
    <source>
        <dbReference type="ARBA" id="ARBA00022692"/>
    </source>
</evidence>
<organism evidence="10 11">
    <name type="scientific">Amphibacillus xylanus (strain ATCC 51415 / DSM 6626 / JCM 7361 / LMG 17667 / NBRC 15112 / Ep01)</name>
    <dbReference type="NCBI Taxonomy" id="698758"/>
    <lineage>
        <taxon>Bacteria</taxon>
        <taxon>Bacillati</taxon>
        <taxon>Bacillota</taxon>
        <taxon>Bacilli</taxon>
        <taxon>Bacillales</taxon>
        <taxon>Bacillaceae</taxon>
        <taxon>Amphibacillus</taxon>
    </lineage>
</organism>
<dbReference type="InterPro" id="IPR010920">
    <property type="entry name" value="LSM_dom_sf"/>
</dbReference>
<dbReference type="Pfam" id="PF00924">
    <property type="entry name" value="MS_channel_2nd"/>
    <property type="match status" value="1"/>
</dbReference>
<dbReference type="RefSeq" id="WP_015009347.1">
    <property type="nucleotide sequence ID" value="NC_018704.1"/>
</dbReference>
<dbReference type="EMBL" id="AP012050">
    <property type="protein sequence ID" value="BAM46742.1"/>
    <property type="molecule type" value="Genomic_DNA"/>
</dbReference>